<dbReference type="FunFam" id="3.30.160.60:FF:000337">
    <property type="entry name" value="Zinc finger and BTB domain containing 41"/>
    <property type="match status" value="1"/>
</dbReference>
<evidence type="ECO:0000256" key="3">
    <source>
        <dbReference type="ARBA" id="ARBA00022737"/>
    </source>
</evidence>
<name>A0A1B6ERQ2_9HEMI</name>
<evidence type="ECO:0000313" key="10">
    <source>
        <dbReference type="EMBL" id="JAS50682.1"/>
    </source>
</evidence>
<dbReference type="AlphaFoldDB" id="A0A1B6ERQ2"/>
<evidence type="ECO:0000259" key="8">
    <source>
        <dbReference type="PROSITE" id="PS50157"/>
    </source>
</evidence>
<feature type="domain" description="C2H2-type" evidence="8">
    <location>
        <begin position="148"/>
        <end position="175"/>
    </location>
</feature>
<dbReference type="Gene3D" id="3.30.160.60">
    <property type="entry name" value="Classic Zinc Finger"/>
    <property type="match status" value="3"/>
</dbReference>
<comment type="subcellular location">
    <subcellularLocation>
        <location evidence="1">Nucleus</location>
    </subcellularLocation>
</comment>
<organism evidence="9">
    <name type="scientific">Cuerna arida</name>
    <dbReference type="NCBI Taxonomy" id="1464854"/>
    <lineage>
        <taxon>Eukaryota</taxon>
        <taxon>Metazoa</taxon>
        <taxon>Ecdysozoa</taxon>
        <taxon>Arthropoda</taxon>
        <taxon>Hexapoda</taxon>
        <taxon>Insecta</taxon>
        <taxon>Pterygota</taxon>
        <taxon>Neoptera</taxon>
        <taxon>Paraneoptera</taxon>
        <taxon>Hemiptera</taxon>
        <taxon>Auchenorrhyncha</taxon>
        <taxon>Membracoidea</taxon>
        <taxon>Cicadellidae</taxon>
        <taxon>Cicadellinae</taxon>
        <taxon>Proconiini</taxon>
        <taxon>Cuerna</taxon>
    </lineage>
</organism>
<dbReference type="GO" id="GO:0005634">
    <property type="term" value="C:nucleus"/>
    <property type="evidence" value="ECO:0007669"/>
    <property type="project" value="UniProtKB-SubCell"/>
</dbReference>
<accession>A0A1B6ERQ2</accession>
<keyword evidence="2" id="KW-0479">Metal-binding</keyword>
<dbReference type="PANTHER" id="PTHR23235:SF120">
    <property type="entry name" value="KRUPPEL-LIKE FACTOR 15"/>
    <property type="match status" value="1"/>
</dbReference>
<evidence type="ECO:0000256" key="7">
    <source>
        <dbReference type="PROSITE-ProRule" id="PRU00042"/>
    </source>
</evidence>
<feature type="non-terminal residue" evidence="9">
    <location>
        <position position="1"/>
    </location>
</feature>
<sequence length="186" mass="21222">CELDSELEELLSQSVEQTMTELDSASSPDLPEITPLCTDTCHSFLRESAEQLQYPPPLPMVVLGVDLCHFDSLQLAPDYNPVSDDKGFTCPYAGCGKLYAKSSHLKAHLRRHTGEKPFPCTWPGCGWRFSRSDELARHRRSHSGDKPYACVMCEKRFARSDHLAKHTKVHRRNRWIQQKSRCYTAL</sequence>
<dbReference type="PROSITE" id="PS50157">
    <property type="entry name" value="ZINC_FINGER_C2H2_2"/>
    <property type="match status" value="3"/>
</dbReference>
<evidence type="ECO:0000256" key="1">
    <source>
        <dbReference type="ARBA" id="ARBA00004123"/>
    </source>
</evidence>
<evidence type="ECO:0000256" key="2">
    <source>
        <dbReference type="ARBA" id="ARBA00022723"/>
    </source>
</evidence>
<evidence type="ECO:0000256" key="5">
    <source>
        <dbReference type="ARBA" id="ARBA00022833"/>
    </source>
</evidence>
<keyword evidence="3" id="KW-0677">Repeat</keyword>
<evidence type="ECO:0000256" key="6">
    <source>
        <dbReference type="ARBA" id="ARBA00023242"/>
    </source>
</evidence>
<dbReference type="GO" id="GO:0000981">
    <property type="term" value="F:DNA-binding transcription factor activity, RNA polymerase II-specific"/>
    <property type="evidence" value="ECO:0007669"/>
    <property type="project" value="TreeGrafter"/>
</dbReference>
<gene>
    <name evidence="10" type="ORF">g.13018</name>
    <name evidence="9" type="ORF">g.13019</name>
</gene>
<dbReference type="SUPFAM" id="SSF57667">
    <property type="entry name" value="beta-beta-alpha zinc fingers"/>
    <property type="match status" value="1"/>
</dbReference>
<dbReference type="EMBL" id="GECZ01019087">
    <property type="protein sequence ID" value="JAS50682.1"/>
    <property type="molecule type" value="Transcribed_RNA"/>
</dbReference>
<keyword evidence="6" id="KW-0539">Nucleus</keyword>
<dbReference type="GO" id="GO:0000978">
    <property type="term" value="F:RNA polymerase II cis-regulatory region sequence-specific DNA binding"/>
    <property type="evidence" value="ECO:0007669"/>
    <property type="project" value="TreeGrafter"/>
</dbReference>
<reference evidence="9" key="1">
    <citation type="submission" date="2015-11" db="EMBL/GenBank/DDBJ databases">
        <title>De novo transcriptome assembly of four potential Pierce s Disease insect vectors from Arizona vineyards.</title>
        <authorList>
            <person name="Tassone E.E."/>
        </authorList>
    </citation>
    <scope>NUCLEOTIDE SEQUENCE</scope>
</reference>
<dbReference type="FunFam" id="3.30.160.60:FF:000125">
    <property type="entry name" value="Putative zinc finger protein 143"/>
    <property type="match status" value="1"/>
</dbReference>
<evidence type="ECO:0000256" key="4">
    <source>
        <dbReference type="ARBA" id="ARBA00022771"/>
    </source>
</evidence>
<evidence type="ECO:0000313" key="9">
    <source>
        <dbReference type="EMBL" id="JAS40590.1"/>
    </source>
</evidence>
<dbReference type="Pfam" id="PF00096">
    <property type="entry name" value="zf-C2H2"/>
    <property type="match status" value="3"/>
</dbReference>
<dbReference type="PANTHER" id="PTHR23235">
    <property type="entry name" value="KRUEPPEL-LIKE TRANSCRIPTION FACTOR"/>
    <property type="match status" value="1"/>
</dbReference>
<dbReference type="EMBL" id="GECZ01029179">
    <property type="protein sequence ID" value="JAS40590.1"/>
    <property type="molecule type" value="Transcribed_RNA"/>
</dbReference>
<keyword evidence="4 7" id="KW-0863">Zinc-finger</keyword>
<dbReference type="GO" id="GO:0008270">
    <property type="term" value="F:zinc ion binding"/>
    <property type="evidence" value="ECO:0007669"/>
    <property type="project" value="UniProtKB-KW"/>
</dbReference>
<feature type="domain" description="C2H2-type" evidence="8">
    <location>
        <begin position="88"/>
        <end position="117"/>
    </location>
</feature>
<proteinExistence type="predicted"/>
<feature type="domain" description="C2H2-type" evidence="8">
    <location>
        <begin position="118"/>
        <end position="147"/>
    </location>
</feature>
<dbReference type="PROSITE" id="PS00028">
    <property type="entry name" value="ZINC_FINGER_C2H2_1"/>
    <property type="match status" value="3"/>
</dbReference>
<dbReference type="SMART" id="SM00355">
    <property type="entry name" value="ZnF_C2H2"/>
    <property type="match status" value="3"/>
</dbReference>
<dbReference type="InterPro" id="IPR013087">
    <property type="entry name" value="Znf_C2H2_type"/>
</dbReference>
<dbReference type="InterPro" id="IPR036236">
    <property type="entry name" value="Znf_C2H2_sf"/>
</dbReference>
<keyword evidence="5" id="KW-0862">Zinc</keyword>
<protein>
    <recommendedName>
        <fullName evidence="8">C2H2-type domain-containing protein</fullName>
    </recommendedName>
</protein>
<dbReference type="FunFam" id="3.30.160.60:FF:000018">
    <property type="entry name" value="Krueppel-like factor 15"/>
    <property type="match status" value="1"/>
</dbReference>